<gene>
    <name evidence="9" type="ORF">EGH25_09815</name>
</gene>
<comment type="similarity">
    <text evidence="1">Belongs to the SOS response-associated peptidase family.</text>
</comment>
<dbReference type="GO" id="GO:0106300">
    <property type="term" value="P:protein-DNA covalent cross-linking repair"/>
    <property type="evidence" value="ECO:0007669"/>
    <property type="project" value="InterPro"/>
</dbReference>
<evidence type="ECO:0000256" key="5">
    <source>
        <dbReference type="ARBA" id="ARBA00023124"/>
    </source>
</evidence>
<evidence type="ECO:0000256" key="4">
    <source>
        <dbReference type="ARBA" id="ARBA00022801"/>
    </source>
</evidence>
<evidence type="ECO:0000313" key="10">
    <source>
        <dbReference type="Proteomes" id="UP001149411"/>
    </source>
</evidence>
<keyword evidence="7" id="KW-0456">Lyase</keyword>
<comment type="caution">
    <text evidence="9">The sequence shown here is derived from an EMBL/GenBank/DDBJ whole genome shotgun (WGS) entry which is preliminary data.</text>
</comment>
<evidence type="ECO:0000256" key="8">
    <source>
        <dbReference type="SAM" id="MobiDB-lite"/>
    </source>
</evidence>
<proteinExistence type="inferred from homology"/>
<keyword evidence="2" id="KW-0645">Protease</keyword>
<feature type="compositionally biased region" description="Basic and acidic residues" evidence="8">
    <location>
        <begin position="189"/>
        <end position="203"/>
    </location>
</feature>
<dbReference type="RefSeq" id="WP_266088088.1">
    <property type="nucleotide sequence ID" value="NZ_RKLV01000010.1"/>
</dbReference>
<dbReference type="InterPro" id="IPR003738">
    <property type="entry name" value="SRAP"/>
</dbReference>
<dbReference type="GO" id="GO:0006508">
    <property type="term" value="P:proteolysis"/>
    <property type="evidence" value="ECO:0007669"/>
    <property type="project" value="UniProtKB-KW"/>
</dbReference>
<keyword evidence="4" id="KW-0378">Hydrolase</keyword>
<keyword evidence="3" id="KW-0227">DNA damage</keyword>
<feature type="region of interest" description="Disordered" evidence="8">
    <location>
        <begin position="171"/>
        <end position="216"/>
    </location>
</feature>
<evidence type="ECO:0000256" key="3">
    <source>
        <dbReference type="ARBA" id="ARBA00022763"/>
    </source>
</evidence>
<dbReference type="Gene3D" id="3.90.1680.10">
    <property type="entry name" value="SOS response associated peptidase-like"/>
    <property type="match status" value="1"/>
</dbReference>
<accession>A0A9Q4C645</accession>
<dbReference type="PANTHER" id="PTHR13604:SF0">
    <property type="entry name" value="ABASIC SITE PROCESSING PROTEIN HMCES"/>
    <property type="match status" value="1"/>
</dbReference>
<evidence type="ECO:0000256" key="1">
    <source>
        <dbReference type="ARBA" id="ARBA00008136"/>
    </source>
</evidence>
<evidence type="ECO:0000256" key="6">
    <source>
        <dbReference type="ARBA" id="ARBA00023125"/>
    </source>
</evidence>
<dbReference type="EMBL" id="RKLV01000010">
    <property type="protein sequence ID" value="MCX2819644.1"/>
    <property type="molecule type" value="Genomic_DNA"/>
</dbReference>
<dbReference type="InterPro" id="IPR036590">
    <property type="entry name" value="SRAP-like"/>
</dbReference>
<organism evidence="9 10">
    <name type="scientific">Halorutilus salinus</name>
    <dbReference type="NCBI Taxonomy" id="2487751"/>
    <lineage>
        <taxon>Archaea</taxon>
        <taxon>Methanobacteriati</taxon>
        <taxon>Methanobacteriota</taxon>
        <taxon>Stenosarchaea group</taxon>
        <taxon>Halobacteria</taxon>
        <taxon>Halorutilales</taxon>
        <taxon>Halorutilaceae</taxon>
        <taxon>Halorutilus</taxon>
    </lineage>
</organism>
<dbReference type="AlphaFoldDB" id="A0A9Q4C645"/>
<evidence type="ECO:0000256" key="7">
    <source>
        <dbReference type="ARBA" id="ARBA00023239"/>
    </source>
</evidence>
<evidence type="ECO:0000256" key="2">
    <source>
        <dbReference type="ARBA" id="ARBA00022670"/>
    </source>
</evidence>
<dbReference type="Proteomes" id="UP001149411">
    <property type="component" value="Unassembled WGS sequence"/>
</dbReference>
<keyword evidence="5" id="KW-0190">Covalent protein-DNA linkage</keyword>
<dbReference type="GO" id="GO:0008233">
    <property type="term" value="F:peptidase activity"/>
    <property type="evidence" value="ECO:0007669"/>
    <property type="project" value="UniProtKB-KW"/>
</dbReference>
<name>A0A9Q4C645_9EURY</name>
<dbReference type="PANTHER" id="PTHR13604">
    <property type="entry name" value="DC12-RELATED"/>
    <property type="match status" value="1"/>
</dbReference>
<reference evidence="9" key="1">
    <citation type="submission" date="2022-09" db="EMBL/GenBank/DDBJ databases">
        <title>Haloadaptaus new haloarchaeum isolated from saline soil.</title>
        <authorList>
            <person name="Duran-Viseras A."/>
            <person name="Sanchez-Porro C."/>
            <person name="Ventosa A."/>
        </authorList>
    </citation>
    <scope>NUCLEOTIDE SEQUENCE</scope>
    <source>
        <strain evidence="9">F3-133</strain>
    </source>
</reference>
<dbReference type="GO" id="GO:0003697">
    <property type="term" value="F:single-stranded DNA binding"/>
    <property type="evidence" value="ECO:0007669"/>
    <property type="project" value="InterPro"/>
</dbReference>
<dbReference type="GO" id="GO:0016829">
    <property type="term" value="F:lyase activity"/>
    <property type="evidence" value="ECO:0007669"/>
    <property type="project" value="UniProtKB-KW"/>
</dbReference>
<sequence>MCGRYSLRATGEELTERFGADGVGFEPTYNAAPGQSLPVVREEERRSLDLLDWGLVPSWSDDADGYINARSETVAEKPSFAEAYEGRRCLVPVDGFYEWDDDPYYVGFERVAGLAGIWERRVPDRRQSGLDEFGGEGDGQEVQETFAILTTEPNEQVARLHHRMAAVLAPEEEDGWLDGSLTADELDPRDEPATVRRVSERVNDPSNDDPSLVEGM</sequence>
<dbReference type="SUPFAM" id="SSF143081">
    <property type="entry name" value="BB1717-like"/>
    <property type="match status" value="1"/>
</dbReference>
<evidence type="ECO:0000313" key="9">
    <source>
        <dbReference type="EMBL" id="MCX2819644.1"/>
    </source>
</evidence>
<keyword evidence="10" id="KW-1185">Reference proteome</keyword>
<protein>
    <submittedName>
        <fullName evidence="9">SOS response-associated peptidase</fullName>
    </submittedName>
</protein>
<dbReference type="Pfam" id="PF02586">
    <property type="entry name" value="SRAP"/>
    <property type="match status" value="1"/>
</dbReference>
<keyword evidence="6" id="KW-0238">DNA-binding</keyword>